<dbReference type="STRING" id="299255.SAMN02745129_1364"/>
<gene>
    <name evidence="2" type="ORF">SAMN02745129_1364</name>
</gene>
<proteinExistence type="predicted"/>
<dbReference type="OrthoDB" id="9803238at2"/>
<protein>
    <submittedName>
        <fullName evidence="2">UDP-N-acetylglucosamine 2-epimerase (Non-hydrolysing)</fullName>
    </submittedName>
</protein>
<dbReference type="Proteomes" id="UP000184268">
    <property type="component" value="Unassembled WGS sequence"/>
</dbReference>
<dbReference type="Gene3D" id="3.40.50.2000">
    <property type="entry name" value="Glycogen Phosphorylase B"/>
    <property type="match status" value="2"/>
</dbReference>
<dbReference type="GO" id="GO:0006047">
    <property type="term" value="P:UDP-N-acetylglucosamine metabolic process"/>
    <property type="evidence" value="ECO:0007669"/>
    <property type="project" value="InterPro"/>
</dbReference>
<evidence type="ECO:0000313" key="2">
    <source>
        <dbReference type="EMBL" id="SHH17738.1"/>
    </source>
</evidence>
<keyword evidence="3" id="KW-1185">Reference proteome</keyword>
<reference evidence="2 3" key="1">
    <citation type="submission" date="2016-11" db="EMBL/GenBank/DDBJ databases">
        <authorList>
            <person name="Jaros S."/>
            <person name="Januszkiewicz K."/>
            <person name="Wedrychowicz H."/>
        </authorList>
    </citation>
    <scope>NUCLEOTIDE SEQUENCE [LARGE SCALE GENOMIC DNA]</scope>
    <source>
        <strain evidence="2 3">DSM 16917</strain>
    </source>
</reference>
<evidence type="ECO:0000313" key="3">
    <source>
        <dbReference type="Proteomes" id="UP000184268"/>
    </source>
</evidence>
<dbReference type="AlphaFoldDB" id="A0A1M5QUV3"/>
<dbReference type="InterPro" id="IPR020004">
    <property type="entry name" value="UDP-GlcNAc_Epase"/>
</dbReference>
<evidence type="ECO:0000259" key="1">
    <source>
        <dbReference type="Pfam" id="PF02350"/>
    </source>
</evidence>
<dbReference type="PANTHER" id="PTHR43174:SF3">
    <property type="entry name" value="UDP-N-ACETYLGLUCOSAMINE 2-EPIMERASE"/>
    <property type="match status" value="1"/>
</dbReference>
<organism evidence="2 3">
    <name type="scientific">Ferrimonas marina</name>
    <dbReference type="NCBI Taxonomy" id="299255"/>
    <lineage>
        <taxon>Bacteria</taxon>
        <taxon>Pseudomonadati</taxon>
        <taxon>Pseudomonadota</taxon>
        <taxon>Gammaproteobacteria</taxon>
        <taxon>Alteromonadales</taxon>
        <taxon>Ferrimonadaceae</taxon>
        <taxon>Ferrimonas</taxon>
    </lineage>
</organism>
<name>A0A1M5QUV3_9GAMM</name>
<dbReference type="InterPro" id="IPR003331">
    <property type="entry name" value="UDP_GlcNAc_Epimerase_2_dom"/>
</dbReference>
<dbReference type="NCBIfam" id="TIGR03568">
    <property type="entry name" value="NeuC_NnaA"/>
    <property type="match status" value="1"/>
</dbReference>
<dbReference type="PANTHER" id="PTHR43174">
    <property type="entry name" value="UDP-N-ACETYLGLUCOSAMINE 2-EPIMERASE"/>
    <property type="match status" value="1"/>
</dbReference>
<accession>A0A1M5QUV3</accession>
<dbReference type="RefSeq" id="WP_067658112.1">
    <property type="nucleotide sequence ID" value="NZ_FQXG01000002.1"/>
</dbReference>
<sequence>MTKTVAVFTGTRADYGLLYWLLKDIEADPALRLQLVVSGSHLSEELGYTLQGILDDGFGVDAQVPILSELDTPVAIAASMGRAVTGVAEALAKLQPDVLVILGDRYEALAAAQAALLLSVPVLHLHGGEISEGANDDAMRHAITKLSTLHCTAAEPYRQRVIQMGESPQRVFNVGAIGLDHLTRSSRMDRHALSRSLNWDLSGPFVVATYHPVTLADEPAKASFEAMLAALDDYPELKVILTYPNADEQGRSLIPALEAYAQQRPERVLAIPSLGQKRYLSAVAEAEMVIGNSSSGLIEVPALARPTVNIGQRQLGRLAADSVFHCAANRTAIAQAMAQALAWRESGQRARYLPYGGGDASGQVVELLKSMPAKPASEFYDLPQKESA</sequence>
<dbReference type="SUPFAM" id="SSF53756">
    <property type="entry name" value="UDP-Glycosyltransferase/glycogen phosphorylase"/>
    <property type="match status" value="1"/>
</dbReference>
<dbReference type="EMBL" id="FQXG01000002">
    <property type="protein sequence ID" value="SHH17738.1"/>
    <property type="molecule type" value="Genomic_DNA"/>
</dbReference>
<feature type="domain" description="UDP-N-acetylglucosamine 2-epimerase" evidence="1">
    <location>
        <begin position="24"/>
        <end position="369"/>
    </location>
</feature>
<dbReference type="Pfam" id="PF02350">
    <property type="entry name" value="Epimerase_2"/>
    <property type="match status" value="1"/>
</dbReference>
<dbReference type="GO" id="GO:0004553">
    <property type="term" value="F:hydrolase activity, hydrolyzing O-glycosyl compounds"/>
    <property type="evidence" value="ECO:0007669"/>
    <property type="project" value="InterPro"/>
</dbReference>
<dbReference type="InterPro" id="IPR029767">
    <property type="entry name" value="WecB-like"/>
</dbReference>